<feature type="compositionally biased region" description="Basic and acidic residues" evidence="1">
    <location>
        <begin position="63"/>
        <end position="74"/>
    </location>
</feature>
<feature type="domain" description="DUF58" evidence="3">
    <location>
        <begin position="432"/>
        <end position="599"/>
    </location>
</feature>
<feature type="region of interest" description="Disordered" evidence="1">
    <location>
        <begin position="63"/>
        <end position="94"/>
    </location>
</feature>
<feature type="compositionally biased region" description="Polar residues" evidence="1">
    <location>
        <begin position="660"/>
        <end position="670"/>
    </location>
</feature>
<dbReference type="RefSeq" id="WP_008093949.1">
    <property type="nucleotide sequence ID" value="NZ_AOLG01000028.1"/>
</dbReference>
<evidence type="ECO:0000259" key="3">
    <source>
        <dbReference type="Pfam" id="PF01882"/>
    </source>
</evidence>
<proteinExistence type="predicted"/>
<dbReference type="NCBIfam" id="TIGR01451">
    <property type="entry name" value="B_ant_repeat"/>
    <property type="match status" value="1"/>
</dbReference>
<dbReference type="InterPro" id="IPR002881">
    <property type="entry name" value="DUF58"/>
</dbReference>
<accession>M0GAK0</accession>
<evidence type="ECO:0000313" key="5">
    <source>
        <dbReference type="Proteomes" id="UP000011559"/>
    </source>
</evidence>
<dbReference type="EMBL" id="AOLG01000028">
    <property type="protein sequence ID" value="ELZ69326.1"/>
    <property type="molecule type" value="Genomic_DNA"/>
</dbReference>
<dbReference type="InterPro" id="IPR055693">
    <property type="entry name" value="DUF7269"/>
</dbReference>
<comment type="caution">
    <text evidence="4">The sequence shown here is derived from an EMBL/GenBank/DDBJ whole genome shotgun (WGS) entry which is preliminary data.</text>
</comment>
<evidence type="ECO:0000313" key="4">
    <source>
        <dbReference type="EMBL" id="ELZ69326.1"/>
    </source>
</evidence>
<feature type="compositionally biased region" description="Low complexity" evidence="1">
    <location>
        <begin position="405"/>
        <end position="416"/>
    </location>
</feature>
<organism evidence="4 5">
    <name type="scientific">Haloferax prahovense (strain DSM 18310 / JCM 13924 / TL6)</name>
    <dbReference type="NCBI Taxonomy" id="1227461"/>
    <lineage>
        <taxon>Archaea</taxon>
        <taxon>Methanobacteriati</taxon>
        <taxon>Methanobacteriota</taxon>
        <taxon>Stenosarchaea group</taxon>
        <taxon>Halobacteria</taxon>
        <taxon>Halobacteriales</taxon>
        <taxon>Haloferacaceae</taxon>
        <taxon>Haloferax</taxon>
    </lineage>
</organism>
<dbReference type="AlphaFoldDB" id="M0GAK0"/>
<evidence type="ECO:0000259" key="2">
    <source>
        <dbReference type="Pfam" id="PF01345"/>
    </source>
</evidence>
<dbReference type="Proteomes" id="UP000011559">
    <property type="component" value="Unassembled WGS sequence"/>
</dbReference>
<keyword evidence="5" id="KW-1185">Reference proteome</keyword>
<sequence length="670" mass="70529">MSRARRGLLVVGLASGLVGVLLVASPGVARGVSLTGAARTVPVAVVGVAAAALAARSLLDARRGNAAGDGERKATTSGAFPSPERRPRYDPPGTEFARRVDAIGWTDRRDAEPANRRELRDDLRNAATSALSRGSGPSPREVERRLRDGSWTDDPLASAFFAGDLVPSLSLSGYVRALVRGEPPFARRAGRAAAALSKRAGAGDMTPAPSADVRVAFGDEPAVRTSRYLPDGEESRERESATDRVRGVTAAALAVGGLGIVTLRPGLLLLALFGITVSGYARAVPAPSRAVAVERAVSDAEPAVGDEVEVTLSVRNVGDATLADLRLVDGVPPGLAVVDGSPKFATALRPGKRASVTYTVEAARGDHAFDPALVVTRDALGVRKRETLVDTETTVSCRPPAQSLPGGAPARTTTRAGRSRSDAPGPGVEFHSVREYRPGDPPSRIDWRRKAKTGEFSTVAFHEHRRQRVLVVVDARAEAYVAWDGGGDGDGNSNGEPVVQRGVAAAAALVSRFRSAGVPVGLAALSPRSCRFPPGRGGDHHRRLQEALVASPALGWVPPDGEVDASAAVREIHRRVRADTRVVFVSPLSDDASVTAARRFDAHGHPVSVLSPDPAARTRARGYESGYASLARERRLRRLRAAGIPASDWDPTEPLREVTRSGQSRATTSR</sequence>
<dbReference type="InterPro" id="IPR047589">
    <property type="entry name" value="DUF11_rpt"/>
</dbReference>
<dbReference type="PANTHER" id="PTHR33608">
    <property type="entry name" value="BLL2464 PROTEIN"/>
    <property type="match status" value="1"/>
</dbReference>
<evidence type="ECO:0000256" key="1">
    <source>
        <dbReference type="SAM" id="MobiDB-lite"/>
    </source>
</evidence>
<dbReference type="InterPro" id="IPR001434">
    <property type="entry name" value="OmcB-like_DUF11"/>
</dbReference>
<dbReference type="PANTHER" id="PTHR33608:SF6">
    <property type="entry name" value="BLL2464 PROTEIN"/>
    <property type="match status" value="1"/>
</dbReference>
<feature type="region of interest" description="Disordered" evidence="1">
    <location>
        <begin position="125"/>
        <end position="147"/>
    </location>
</feature>
<dbReference type="Pfam" id="PF01882">
    <property type="entry name" value="DUF58"/>
    <property type="match status" value="1"/>
</dbReference>
<protein>
    <recommendedName>
        <fullName evidence="6">DUF58 domain-containing protein</fullName>
    </recommendedName>
</protein>
<evidence type="ECO:0008006" key="6">
    <source>
        <dbReference type="Google" id="ProtNLM"/>
    </source>
</evidence>
<dbReference type="Pfam" id="PF23933">
    <property type="entry name" value="DUF7269"/>
    <property type="match status" value="1"/>
</dbReference>
<gene>
    <name evidence="4" type="ORF">C457_09344</name>
</gene>
<feature type="compositionally biased region" description="Basic and acidic residues" evidence="1">
    <location>
        <begin position="431"/>
        <end position="446"/>
    </location>
</feature>
<dbReference type="PATRIC" id="fig|1227461.3.peg.1884"/>
<name>M0GAK0_HALPT</name>
<feature type="region of interest" description="Disordered" evidence="1">
    <location>
        <begin position="394"/>
        <end position="446"/>
    </location>
</feature>
<feature type="region of interest" description="Disordered" evidence="1">
    <location>
        <begin position="642"/>
        <end position="670"/>
    </location>
</feature>
<reference evidence="4 5" key="1">
    <citation type="journal article" date="2014" name="PLoS Genet.">
        <title>Phylogenetically driven sequencing of extremely halophilic archaea reveals strategies for static and dynamic osmo-response.</title>
        <authorList>
            <person name="Becker E.A."/>
            <person name="Seitzer P.M."/>
            <person name="Tritt A."/>
            <person name="Larsen D."/>
            <person name="Krusor M."/>
            <person name="Yao A.I."/>
            <person name="Wu D."/>
            <person name="Madern D."/>
            <person name="Eisen J.A."/>
            <person name="Darling A.E."/>
            <person name="Facciotti M.T."/>
        </authorList>
    </citation>
    <scope>NUCLEOTIDE SEQUENCE [LARGE SCALE GENOMIC DNA]</scope>
    <source>
        <strain evidence="5">DSM 18310 / JCM 13924 / TL6</strain>
    </source>
</reference>
<feature type="domain" description="DUF11" evidence="2">
    <location>
        <begin position="291"/>
        <end position="343"/>
    </location>
</feature>
<dbReference type="Pfam" id="PF01345">
    <property type="entry name" value="DUF11"/>
    <property type="match status" value="1"/>
</dbReference>